<dbReference type="STRING" id="46224.B4102_3816"/>
<keyword evidence="2" id="KW-1185">Reference proteome</keyword>
<dbReference type="Proteomes" id="UP000075666">
    <property type="component" value="Unassembled WGS sequence"/>
</dbReference>
<sequence>MSNFSNNSEVIILQDIWQKLTYFHSAENAQKFLHHCYKDSLYEKAEIKSYENCYPFIYYLQHGEIYYNQSSIAPMAIKPVLLFYGLIHLIKACLLTVDPNYPATTSVLAHGVSSRKRKKQQYQFINDEIKIQKLGLCTHFAKQMFHVERLDGEKIIMKNLLEQIPELDDYFLFNQHQNIFVVHKLDQTYKIPISILDKYHFTLDSFARFIEQKSCIEIQTVYTEGENIMIQTNNNSRPLLPFRFHLFKQEYCLPFKQSKYINYPDLLVHYLLLYNLSMIARYETEWWCELLKTTPTNDYSLIKSFLSITAQKTPYLVYQYLREQR</sequence>
<protein>
    <submittedName>
        <fullName evidence="1">Uncharacterized protein</fullName>
    </submittedName>
</protein>
<organism evidence="1 2">
    <name type="scientific">Heyndrickxia sporothermodurans</name>
    <dbReference type="NCBI Taxonomy" id="46224"/>
    <lineage>
        <taxon>Bacteria</taxon>
        <taxon>Bacillati</taxon>
        <taxon>Bacillota</taxon>
        <taxon>Bacilli</taxon>
        <taxon>Bacillales</taxon>
        <taxon>Bacillaceae</taxon>
        <taxon>Heyndrickxia</taxon>
    </lineage>
</organism>
<comment type="caution">
    <text evidence="1">The sequence shown here is derived from an EMBL/GenBank/DDBJ whole genome shotgun (WGS) entry which is preliminary data.</text>
</comment>
<name>A0A150KLD9_9BACI</name>
<dbReference type="AlphaFoldDB" id="A0A150KLD9"/>
<proteinExistence type="predicted"/>
<dbReference type="EMBL" id="LQYN01000125">
    <property type="protein sequence ID" value="KYC90683.1"/>
    <property type="molecule type" value="Genomic_DNA"/>
</dbReference>
<evidence type="ECO:0000313" key="2">
    <source>
        <dbReference type="Proteomes" id="UP000075666"/>
    </source>
</evidence>
<reference evidence="1 2" key="1">
    <citation type="submission" date="2016-01" db="EMBL/GenBank/DDBJ databases">
        <title>Genome Sequences of Twelve Sporeforming Bacillus Species Isolated from Foods.</title>
        <authorList>
            <person name="Berendsen E.M."/>
            <person name="Wells-Bennik M.H."/>
            <person name="Krawcyk A.O."/>
            <person name="De Jong A."/>
            <person name="Holsappel S."/>
            <person name="Eijlander R.T."/>
            <person name="Kuipers O.P."/>
        </authorList>
    </citation>
    <scope>NUCLEOTIDE SEQUENCE [LARGE SCALE GENOMIC DNA]</scope>
    <source>
        <strain evidence="1 2">B4102</strain>
    </source>
</reference>
<dbReference type="Pfam" id="PF14175">
    <property type="entry name" value="YaaC"/>
    <property type="match status" value="1"/>
</dbReference>
<dbReference type="InterPro" id="IPR026988">
    <property type="entry name" value="YaaC-like"/>
</dbReference>
<dbReference type="PATRIC" id="fig|46224.3.peg.958"/>
<accession>A0A150KLD9</accession>
<gene>
    <name evidence="1" type="ORF">B4102_3816</name>
</gene>
<evidence type="ECO:0000313" key="1">
    <source>
        <dbReference type="EMBL" id="KYC90683.1"/>
    </source>
</evidence>
<dbReference type="OrthoDB" id="2380109at2"/>